<keyword evidence="10" id="KW-1185">Reference proteome</keyword>
<keyword evidence="6 7" id="KW-0472">Membrane</keyword>
<protein>
    <recommendedName>
        <fullName evidence="8">ABC transmembrane type-1 domain-containing protein</fullName>
    </recommendedName>
</protein>
<accession>A0A0B0IL66</accession>
<dbReference type="GO" id="GO:0005886">
    <property type="term" value="C:plasma membrane"/>
    <property type="evidence" value="ECO:0007669"/>
    <property type="project" value="UniProtKB-SubCell"/>
</dbReference>
<dbReference type="RefSeq" id="WP_034626071.1">
    <property type="nucleotide sequence ID" value="NZ_JRJU01000002.1"/>
</dbReference>
<dbReference type="Gene3D" id="1.10.3720.10">
    <property type="entry name" value="MetI-like"/>
    <property type="match status" value="1"/>
</dbReference>
<evidence type="ECO:0000256" key="4">
    <source>
        <dbReference type="ARBA" id="ARBA00022692"/>
    </source>
</evidence>
<evidence type="ECO:0000256" key="6">
    <source>
        <dbReference type="ARBA" id="ARBA00023136"/>
    </source>
</evidence>
<evidence type="ECO:0000313" key="9">
    <source>
        <dbReference type="EMBL" id="KHF41642.1"/>
    </source>
</evidence>
<keyword evidence="5 7" id="KW-1133">Transmembrane helix</keyword>
<evidence type="ECO:0000256" key="2">
    <source>
        <dbReference type="ARBA" id="ARBA00022448"/>
    </source>
</evidence>
<dbReference type="Proteomes" id="UP000030832">
    <property type="component" value="Unassembled WGS sequence"/>
</dbReference>
<dbReference type="AlphaFoldDB" id="A0A0B0IL66"/>
<proteinExistence type="inferred from homology"/>
<dbReference type="InterPro" id="IPR000515">
    <property type="entry name" value="MetI-like"/>
</dbReference>
<dbReference type="GO" id="GO:0055085">
    <property type="term" value="P:transmembrane transport"/>
    <property type="evidence" value="ECO:0007669"/>
    <property type="project" value="InterPro"/>
</dbReference>
<keyword evidence="4 7" id="KW-0812">Transmembrane</keyword>
<feature type="transmembrane region" description="Helical" evidence="7">
    <location>
        <begin position="12"/>
        <end position="41"/>
    </location>
</feature>
<dbReference type="SUPFAM" id="SSF161098">
    <property type="entry name" value="MetI-like"/>
    <property type="match status" value="1"/>
</dbReference>
<dbReference type="STRING" id="333138.LQ50_02785"/>
<evidence type="ECO:0000256" key="5">
    <source>
        <dbReference type="ARBA" id="ARBA00022989"/>
    </source>
</evidence>
<dbReference type="eggNOG" id="COG1175">
    <property type="taxonomic scope" value="Bacteria"/>
</dbReference>
<feature type="transmembrane region" description="Helical" evidence="7">
    <location>
        <begin position="108"/>
        <end position="128"/>
    </location>
</feature>
<evidence type="ECO:0000256" key="1">
    <source>
        <dbReference type="ARBA" id="ARBA00004651"/>
    </source>
</evidence>
<evidence type="ECO:0000313" key="10">
    <source>
        <dbReference type="Proteomes" id="UP000030832"/>
    </source>
</evidence>
<name>A0A0B0IL66_9BACI</name>
<keyword evidence="2 7" id="KW-0813">Transport</keyword>
<dbReference type="EMBL" id="JRJU01000002">
    <property type="protein sequence ID" value="KHF41642.1"/>
    <property type="molecule type" value="Genomic_DNA"/>
</dbReference>
<evidence type="ECO:0000256" key="3">
    <source>
        <dbReference type="ARBA" id="ARBA00022475"/>
    </source>
</evidence>
<comment type="subcellular location">
    <subcellularLocation>
        <location evidence="1 7">Cell membrane</location>
        <topology evidence="1 7">Multi-pass membrane protein</topology>
    </subcellularLocation>
</comment>
<sequence>MVTWYKNNRIKIAPYIFIAPNILLFFAFMIIPILFTFYISFHEWSILGSPSFVGLENYIQMIHDPVFYVSLKNTLYYTVGAVSVSMVLGLTGAILLNRKIPFVSLFRGIFFAPVVVSLVATGLIWSWMFNANYGLINHFLSTFGISGVNWLNSATWAMPAIIITTIWFKAGYCLVIYLAGLQTIPSSLYESSEMDGANSWHKFWHITLPLLKNTTVFVTVISVINGFMVFDLIYTMTNGGPGYSTTVLIQYIYQKAFIEGHMGYGSTLGTVLFIIIMIFTSFIMWLGRDKD</sequence>
<dbReference type="PROSITE" id="PS50928">
    <property type="entry name" value="ABC_TM1"/>
    <property type="match status" value="1"/>
</dbReference>
<gene>
    <name evidence="9" type="ORF">LQ50_02785</name>
</gene>
<dbReference type="PANTHER" id="PTHR30193:SF37">
    <property type="entry name" value="INNER MEMBRANE ABC TRANSPORTER PERMEASE PROTEIN YCJO"/>
    <property type="match status" value="1"/>
</dbReference>
<dbReference type="PANTHER" id="PTHR30193">
    <property type="entry name" value="ABC TRANSPORTER PERMEASE PROTEIN"/>
    <property type="match status" value="1"/>
</dbReference>
<evidence type="ECO:0000256" key="7">
    <source>
        <dbReference type="RuleBase" id="RU363032"/>
    </source>
</evidence>
<dbReference type="OrthoDB" id="9809173at2"/>
<keyword evidence="3" id="KW-1003">Cell membrane</keyword>
<comment type="caution">
    <text evidence="9">The sequence shown here is derived from an EMBL/GenBank/DDBJ whole genome shotgun (WGS) entry which is preliminary data.</text>
</comment>
<feature type="domain" description="ABC transmembrane type-1" evidence="8">
    <location>
        <begin position="71"/>
        <end position="283"/>
    </location>
</feature>
<evidence type="ECO:0000259" key="8">
    <source>
        <dbReference type="PROSITE" id="PS50928"/>
    </source>
</evidence>
<dbReference type="InterPro" id="IPR035906">
    <property type="entry name" value="MetI-like_sf"/>
</dbReference>
<dbReference type="CDD" id="cd06261">
    <property type="entry name" value="TM_PBP2"/>
    <property type="match status" value="1"/>
</dbReference>
<organism evidence="9 10">
    <name type="scientific">Halalkalibacter okhensis</name>
    <dbReference type="NCBI Taxonomy" id="333138"/>
    <lineage>
        <taxon>Bacteria</taxon>
        <taxon>Bacillati</taxon>
        <taxon>Bacillota</taxon>
        <taxon>Bacilli</taxon>
        <taxon>Bacillales</taxon>
        <taxon>Bacillaceae</taxon>
        <taxon>Halalkalibacter</taxon>
    </lineage>
</organism>
<dbReference type="InterPro" id="IPR051393">
    <property type="entry name" value="ABC_transporter_permease"/>
</dbReference>
<dbReference type="Pfam" id="PF00528">
    <property type="entry name" value="BPD_transp_1"/>
    <property type="match status" value="1"/>
</dbReference>
<reference evidence="9 10" key="1">
    <citation type="submission" date="2014-09" db="EMBL/GenBank/DDBJ databases">
        <title>Genome sequencing and annotation of Bacillus Okhensis strain Kh10-101T.</title>
        <authorList>
            <person name="Prakash J.S."/>
        </authorList>
    </citation>
    <scope>NUCLEOTIDE SEQUENCE [LARGE SCALE GENOMIC DNA]</scope>
    <source>
        <strain evidence="10">Kh10-101T</strain>
    </source>
</reference>
<comment type="similarity">
    <text evidence="7">Belongs to the binding-protein-dependent transport system permease family.</text>
</comment>
<feature type="transmembrane region" description="Helical" evidence="7">
    <location>
        <begin position="156"/>
        <end position="179"/>
    </location>
</feature>
<feature type="transmembrane region" description="Helical" evidence="7">
    <location>
        <begin position="264"/>
        <end position="286"/>
    </location>
</feature>
<feature type="transmembrane region" description="Helical" evidence="7">
    <location>
        <begin position="75"/>
        <end position="96"/>
    </location>
</feature>